<dbReference type="InterPro" id="IPR053930">
    <property type="entry name" value="RapZ-like_N"/>
</dbReference>
<evidence type="ECO:0000256" key="4">
    <source>
        <dbReference type="HAMAP-Rule" id="MF_00636"/>
    </source>
</evidence>
<evidence type="ECO:0000313" key="8">
    <source>
        <dbReference type="Proteomes" id="UP000021369"/>
    </source>
</evidence>
<dbReference type="RefSeq" id="WP_024857372.1">
    <property type="nucleotide sequence ID" value="NZ_JEOB01000001.1"/>
</dbReference>
<feature type="binding site" evidence="4">
    <location>
        <begin position="59"/>
        <end position="62"/>
    </location>
    <ligand>
        <name>GTP</name>
        <dbReference type="ChEBI" id="CHEBI:37565"/>
    </ligand>
</feature>
<dbReference type="EMBL" id="JEOB01000001">
    <property type="protein sequence ID" value="EXM40534.1"/>
    <property type="molecule type" value="Genomic_DNA"/>
</dbReference>
<dbReference type="Pfam" id="PF22740">
    <property type="entry name" value="PapZ_C"/>
    <property type="match status" value="1"/>
</dbReference>
<evidence type="ECO:0000256" key="3">
    <source>
        <dbReference type="ARBA" id="ARBA00023134"/>
    </source>
</evidence>
<reference evidence="7 8" key="1">
    <citation type="submission" date="2013-06" db="EMBL/GenBank/DDBJ databases">
        <title>Rumen cellulosomics: divergent fiber-degrading strategies revealed by comparative genome-wide analysis of six Ruminococcal strains.</title>
        <authorList>
            <person name="Dassa B."/>
            <person name="Borovok I."/>
            <person name="Lamed R."/>
            <person name="Flint H."/>
            <person name="Yeoman C.J."/>
            <person name="White B."/>
            <person name="Bayer E.A."/>
        </authorList>
    </citation>
    <scope>NUCLEOTIDE SEQUENCE [LARGE SCALE GENOMIC DNA]</scope>
    <source>
        <strain evidence="7 8">SY3</strain>
    </source>
</reference>
<accession>A0A011UIQ5</accession>
<dbReference type="InterPro" id="IPR027417">
    <property type="entry name" value="P-loop_NTPase"/>
</dbReference>
<evidence type="ECO:0000256" key="1">
    <source>
        <dbReference type="ARBA" id="ARBA00022741"/>
    </source>
</evidence>
<dbReference type="SUPFAM" id="SSF52540">
    <property type="entry name" value="P-loop containing nucleoside triphosphate hydrolases"/>
    <property type="match status" value="1"/>
</dbReference>
<dbReference type="PATRIC" id="fig|1341156.4.peg.800"/>
<dbReference type="Pfam" id="PF03668">
    <property type="entry name" value="RapZ-like_N"/>
    <property type="match status" value="1"/>
</dbReference>
<dbReference type="Gene3D" id="3.40.50.300">
    <property type="entry name" value="P-loop containing nucleotide triphosphate hydrolases"/>
    <property type="match status" value="1"/>
</dbReference>
<keyword evidence="3 4" id="KW-0342">GTP-binding</keyword>
<dbReference type="GO" id="GO:0005524">
    <property type="term" value="F:ATP binding"/>
    <property type="evidence" value="ECO:0007669"/>
    <property type="project" value="UniProtKB-UniRule"/>
</dbReference>
<feature type="domain" description="RapZ-like N-terminal" evidence="5">
    <location>
        <begin position="1"/>
        <end position="157"/>
    </location>
</feature>
<evidence type="ECO:0000313" key="7">
    <source>
        <dbReference type="EMBL" id="EXM40534.1"/>
    </source>
</evidence>
<dbReference type="InterPro" id="IPR005337">
    <property type="entry name" value="RapZ-like"/>
</dbReference>
<sequence>MQFVVVTGISGSGKSTAIDVLEDIGYYCIDNMPPELMVKFADICVQSEGNFDKVAFVADVRGGALFFKLKDAITDMRNMGIKVKVIFLDCSDEVIMRRYKETRRRHPLYEIANGNIRDAIETERRLLESVRDEVDYYIDTSSTSTAEFKSKMYDIFLSAGQSAMRIEVRSFGFKYGVMNDADLTFDVRCLPNPFYIPELKSKTGLDPAVSGYVMSFKEAQTLLEKLTDLIDYLIPLYEKEGKAQLVIAFGCTGGKHRSVTFAEAVAKHLTDSGKTIRLAHRDIEKR</sequence>
<keyword evidence="2 4" id="KW-0067">ATP-binding</keyword>
<dbReference type="InterPro" id="IPR053931">
    <property type="entry name" value="RapZ_C"/>
</dbReference>
<feature type="binding site" evidence="4">
    <location>
        <begin position="8"/>
        <end position="15"/>
    </location>
    <ligand>
        <name>ATP</name>
        <dbReference type="ChEBI" id="CHEBI:30616"/>
    </ligand>
</feature>
<dbReference type="PANTHER" id="PTHR30448">
    <property type="entry name" value="RNASE ADAPTER PROTEIN RAPZ"/>
    <property type="match status" value="1"/>
</dbReference>
<proteinExistence type="inferred from homology"/>
<dbReference type="OrthoDB" id="9784461at2"/>
<evidence type="ECO:0000256" key="2">
    <source>
        <dbReference type="ARBA" id="ARBA00022840"/>
    </source>
</evidence>
<dbReference type="NCBIfam" id="NF003828">
    <property type="entry name" value="PRK05416.1"/>
    <property type="match status" value="1"/>
</dbReference>
<name>A0A011UIQ5_RUMAL</name>
<evidence type="ECO:0000259" key="5">
    <source>
        <dbReference type="Pfam" id="PF03668"/>
    </source>
</evidence>
<keyword evidence="1 4" id="KW-0547">Nucleotide-binding</keyword>
<dbReference type="AlphaFoldDB" id="A0A011UIQ5"/>
<keyword evidence="8" id="KW-1185">Reference proteome</keyword>
<dbReference type="PIRSF" id="PIRSF005052">
    <property type="entry name" value="P-loopkin"/>
    <property type="match status" value="1"/>
</dbReference>
<dbReference type="HAMAP" id="MF_00636">
    <property type="entry name" value="RapZ_like"/>
    <property type="match status" value="1"/>
</dbReference>
<feature type="domain" description="RapZ C-terminal" evidence="6">
    <location>
        <begin position="164"/>
        <end position="284"/>
    </location>
</feature>
<comment type="caution">
    <text evidence="7">The sequence shown here is derived from an EMBL/GenBank/DDBJ whole genome shotgun (WGS) entry which is preliminary data.</text>
</comment>
<gene>
    <name evidence="7" type="ORF">RASY3_01360</name>
</gene>
<evidence type="ECO:0000259" key="6">
    <source>
        <dbReference type="Pfam" id="PF22740"/>
    </source>
</evidence>
<organism evidence="7 8">
    <name type="scientific">Ruminococcus albus SY3</name>
    <dbReference type="NCBI Taxonomy" id="1341156"/>
    <lineage>
        <taxon>Bacteria</taxon>
        <taxon>Bacillati</taxon>
        <taxon>Bacillota</taxon>
        <taxon>Clostridia</taxon>
        <taxon>Eubacteriales</taxon>
        <taxon>Oscillospiraceae</taxon>
        <taxon>Ruminococcus</taxon>
    </lineage>
</organism>
<dbReference type="PANTHER" id="PTHR30448:SF0">
    <property type="entry name" value="RNASE ADAPTER PROTEIN RAPZ"/>
    <property type="match status" value="1"/>
</dbReference>
<protein>
    <submittedName>
        <fullName evidence="7">GlmZ(SRNA)-inactivating NTPase</fullName>
    </submittedName>
</protein>
<dbReference type="GO" id="GO:0005525">
    <property type="term" value="F:GTP binding"/>
    <property type="evidence" value="ECO:0007669"/>
    <property type="project" value="UniProtKB-UniRule"/>
</dbReference>
<dbReference type="Proteomes" id="UP000021369">
    <property type="component" value="Unassembled WGS sequence"/>
</dbReference>